<accession>A0A0G4EAZ4</accession>
<protein>
    <submittedName>
        <fullName evidence="3">Uncharacterized protein</fullName>
    </submittedName>
</protein>
<feature type="coiled-coil region" evidence="1">
    <location>
        <begin position="169"/>
        <end position="228"/>
    </location>
</feature>
<dbReference type="InParanoid" id="A0A0G4EAZ4"/>
<reference evidence="3 4" key="1">
    <citation type="submission" date="2014-11" db="EMBL/GenBank/DDBJ databases">
        <authorList>
            <person name="Zhu J."/>
            <person name="Qi W."/>
            <person name="Song R."/>
        </authorList>
    </citation>
    <scope>NUCLEOTIDE SEQUENCE [LARGE SCALE GENOMIC DNA]</scope>
</reference>
<feature type="compositionally biased region" description="Basic and acidic residues" evidence="2">
    <location>
        <begin position="1347"/>
        <end position="1358"/>
    </location>
</feature>
<dbReference type="Proteomes" id="UP000041254">
    <property type="component" value="Unassembled WGS sequence"/>
</dbReference>
<feature type="region of interest" description="Disordered" evidence="2">
    <location>
        <begin position="1"/>
        <end position="117"/>
    </location>
</feature>
<evidence type="ECO:0000256" key="1">
    <source>
        <dbReference type="SAM" id="Coils"/>
    </source>
</evidence>
<evidence type="ECO:0000313" key="3">
    <source>
        <dbReference type="EMBL" id="CEL92459.1"/>
    </source>
</evidence>
<gene>
    <name evidence="3" type="ORF">Vbra_3565</name>
</gene>
<proteinExistence type="predicted"/>
<dbReference type="PANTHER" id="PTHR23159:SF60">
    <property type="entry name" value="SPINDLE ASSEMBLY ABNORMAL PROTEIN 4"/>
    <property type="match status" value="1"/>
</dbReference>
<feature type="region of interest" description="Disordered" evidence="2">
    <location>
        <begin position="499"/>
        <end position="548"/>
    </location>
</feature>
<evidence type="ECO:0000313" key="4">
    <source>
        <dbReference type="Proteomes" id="UP000041254"/>
    </source>
</evidence>
<organism evidence="3 4">
    <name type="scientific">Vitrella brassicaformis (strain CCMP3155)</name>
    <dbReference type="NCBI Taxonomy" id="1169540"/>
    <lineage>
        <taxon>Eukaryota</taxon>
        <taxon>Sar</taxon>
        <taxon>Alveolata</taxon>
        <taxon>Colpodellida</taxon>
        <taxon>Vitrellaceae</taxon>
        <taxon>Vitrella</taxon>
    </lineage>
</organism>
<feature type="compositionally biased region" description="Low complexity" evidence="2">
    <location>
        <begin position="47"/>
        <end position="59"/>
    </location>
</feature>
<sequence>MPMSAPSPYATPVPNPPLDAYPNPPSAGATGAKPRRGRNRRLVANNAASGRASLSSSASRPPPAAASPDALQPSDTVTAHSATQSSWSPTDMAPSPPPHRNLPSAVSGGLPIPMPTGAKMWQSAAVMEDNGEDDAHISLSPRKMGLSVGFPSSSSSASAWISETPLFALERHRKENERLRELNRQEREMFALEMRHLKNKLNKYRSTNVQLQNDLKATQTLLSESKKDKSLLLQKYQLLQDQMSSFKAQVEHSYAEKKADLERVHHLEDCLAKLRDDHQVALTESQARSVKVATLEKELSLAQHRIEKMSSSTLRVDKKRDEGGKTPNRRLSKTGSRLSLARSMHSVHGLQRPGQVSGQPRRATGPRAATIAPGFPTSTAMSMTQISPLALNSTHHPSEAGLLTTLQAQLQSETLPLIEADGHTQGRDDESVMDSEAELESLQMLQEAYAEIATLRHQNEHIKKQNAELQAACSENLLMKELEDVKERYQSLQEALRLGTAGEAATSPTPLSDDQSRKPAKEREGRRSTQLALTGPPPTAADSAPPGRSSHEALFWKFLQELFRVPYHLPYSPTRMDKQRAVYRRVVKSLRSSLRSDPQMWQPAWRDLLQVLGNEKGVRLLRRHLARLRLEKRHMRMRILRLRVKITDVASRYRSHCRALENQVKVKQLEKEDQVDALEHKLKEIVTDLETRAGAHTGLATIHNFFNEQLNAIEATADADRDDLSRIKDLGRNLQIALPDASTATIGIVARRVVDETVDLLQARIAEKQARVAQIKAGLLNVEKDLRVLDKRAREEFQKKLKEFEEAQARRGGGAEEGGVEGAVNMPALSPVQRIPYVSMIEGPDSSEQDVQTDEAGIVSQRLLFQDEKIFNETVPAEVVIYAIREEDILIRVMMADLDWPLFLYAIFDSITFPKDKSLDESAISDSAALESSSAQRLATAVAKHEEADEDDITSQTEERGGKHQTIDESMASKLVELIDIEYVRGFPHLVLLGQEDPDAAKHDPQPRPALDVDCLYNDERVFTFCVNIGGIPWLSSLLQCKRTRHGMVFYHLCLYLPVTGWCRYASMASRHLCRYLGLNKPSEFQRLVDEWRRNPSLLQPTADEQIHVPMFVLGDLVVPPAGATGLAGGGGGSVSSFSRSPTAYALTSSGRHSVEDENTAMLRKLLAVFGQVFHQELVGRDIREETLDSLPDWHFEEIIIKGRLNSQDRLGFVEELNSSAEKSKLIEDKKARKQRRSFLKAKQKGKEEPEAALQAAAAAAAAAGGAEGEAPQAAPQITEGDITFLQAVLRIAPDGYVTVSWAPDNRADTVIIEDTGDQTDSGGEAAGAGDTTFQRQRTVRVSLPAAEHDASADRSQEGESSGAEDGGGASSSGSSDEREGGGEGEAEGEGEADMSLTGPDGVDSST</sequence>
<dbReference type="PANTHER" id="PTHR23159">
    <property type="entry name" value="CENTROSOMAL PROTEIN 2"/>
    <property type="match status" value="1"/>
</dbReference>
<feature type="compositionally biased region" description="Low complexity" evidence="2">
    <location>
        <begin position="66"/>
        <end position="75"/>
    </location>
</feature>
<feature type="compositionally biased region" description="Polar residues" evidence="2">
    <location>
        <begin position="76"/>
        <end position="89"/>
    </location>
</feature>
<dbReference type="OrthoDB" id="330480at2759"/>
<feature type="region of interest" description="Disordered" evidence="2">
    <location>
        <begin position="943"/>
        <end position="966"/>
    </location>
</feature>
<feature type="region of interest" description="Disordered" evidence="2">
    <location>
        <begin position="1315"/>
        <end position="1407"/>
    </location>
</feature>
<feature type="compositionally biased region" description="Basic and acidic residues" evidence="2">
    <location>
        <begin position="315"/>
        <end position="324"/>
    </location>
</feature>
<feature type="compositionally biased region" description="Basic and acidic residues" evidence="2">
    <location>
        <begin position="957"/>
        <end position="966"/>
    </location>
</feature>
<dbReference type="VEuPathDB" id="CryptoDB:Vbra_3565"/>
<dbReference type="EMBL" id="CDMY01000077">
    <property type="protein sequence ID" value="CEL92459.1"/>
    <property type="molecule type" value="Genomic_DNA"/>
</dbReference>
<feature type="compositionally biased region" description="Acidic residues" evidence="2">
    <location>
        <begin position="1383"/>
        <end position="1393"/>
    </location>
</feature>
<keyword evidence="1" id="KW-0175">Coiled coil</keyword>
<name>A0A0G4EAZ4_VITBC</name>
<evidence type="ECO:0000256" key="2">
    <source>
        <dbReference type="SAM" id="MobiDB-lite"/>
    </source>
</evidence>
<feature type="coiled-coil region" evidence="1">
    <location>
        <begin position="445"/>
        <end position="495"/>
    </location>
</feature>
<feature type="compositionally biased region" description="Basic and acidic residues" evidence="2">
    <location>
        <begin position="514"/>
        <end position="527"/>
    </location>
</feature>
<feature type="compositionally biased region" description="Pro residues" evidence="2">
    <location>
        <begin position="9"/>
        <end position="25"/>
    </location>
</feature>
<feature type="region of interest" description="Disordered" evidence="2">
    <location>
        <begin position="310"/>
        <end position="367"/>
    </location>
</feature>
<keyword evidence="4" id="KW-1185">Reference proteome</keyword>